<comment type="catalytic activity">
    <reaction evidence="17">
        <text>17beta-hydroxy-5alpha-androstan-3-one + NADP(+) = testosterone + NADPH + H(+)</text>
        <dbReference type="Rhea" id="RHEA:50820"/>
        <dbReference type="ChEBI" id="CHEBI:15378"/>
        <dbReference type="ChEBI" id="CHEBI:16330"/>
        <dbReference type="ChEBI" id="CHEBI:17347"/>
        <dbReference type="ChEBI" id="CHEBI:57783"/>
        <dbReference type="ChEBI" id="CHEBI:58349"/>
        <dbReference type="EC" id="1.3.1.22"/>
    </reaction>
    <physiologicalReaction direction="right-to-left" evidence="17">
        <dbReference type="Rhea" id="RHEA:50822"/>
    </physiologicalReaction>
</comment>
<dbReference type="Proteomes" id="UP000524187">
    <property type="component" value="Unassembled WGS sequence"/>
</dbReference>
<dbReference type="AlphaFoldDB" id="A0A7K8MVC1"/>
<proteinExistence type="inferred from homology"/>
<feature type="non-terminal residue" evidence="21">
    <location>
        <position position="243"/>
    </location>
</feature>
<evidence type="ECO:0000256" key="11">
    <source>
        <dbReference type="ARBA" id="ARBA00023136"/>
    </source>
</evidence>
<keyword evidence="6 19" id="KW-0256">Endoplasmic reticulum</keyword>
<dbReference type="GO" id="GO:0006488">
    <property type="term" value="P:dolichol-linked oligosaccharide biosynthetic process"/>
    <property type="evidence" value="ECO:0007669"/>
    <property type="project" value="UniProtKB-UniRule"/>
</dbReference>
<evidence type="ECO:0000259" key="20">
    <source>
        <dbReference type="Pfam" id="PF02544"/>
    </source>
</evidence>
<dbReference type="GO" id="GO:0160198">
    <property type="term" value="F:polyprenal reductase activity"/>
    <property type="evidence" value="ECO:0007669"/>
    <property type="project" value="UniProtKB-EC"/>
</dbReference>
<keyword evidence="22" id="KW-1185">Reference proteome</keyword>
<comment type="subcellular location">
    <subcellularLocation>
        <location evidence="1">Endoplasmic reticulum membrane</location>
        <topology evidence="1">Multi-pass membrane protein</topology>
    </subcellularLocation>
</comment>
<sequence length="243" mass="28326">RWFTHFYAVSVLWNGFLLIWLIQAQFLRGSLSSWLQHLHHALGRASQNKDTGNEYFSALLVLLLLWLHSFRRLAECLCISVFSNGVIHIVQYCFGLGYYIAVGLTVLCQVPANFRNGEELSVQICWYHIIGIVMYIWASLHQHRCLVILANLRKSKSGKVINLSHSIPFGDWFERVSCPHYFAELLIYVSMAITLGFHNVTWWFVVIYVLFNQALTAVLCHEFYQNKFSSYPKHRKAFIPFVF</sequence>
<dbReference type="PANTHER" id="PTHR14624:SF0">
    <property type="entry name" value="POLYPRENOL REDUCTASE"/>
    <property type="match status" value="1"/>
</dbReference>
<evidence type="ECO:0000256" key="4">
    <source>
        <dbReference type="ARBA" id="ARBA00012522"/>
    </source>
</evidence>
<evidence type="ECO:0000256" key="1">
    <source>
        <dbReference type="ARBA" id="ARBA00004477"/>
    </source>
</evidence>
<comment type="catalytic activity">
    <reaction evidence="18 19">
        <text>a di-trans,poly-cis-dolichal + NADP(+) = a di-trans,poly-cis-polyprenal + NADPH + H(+)</text>
        <dbReference type="Rhea" id="RHEA:80727"/>
        <dbReference type="Rhea" id="RHEA-COMP:19536"/>
        <dbReference type="Rhea" id="RHEA-COMP:19537"/>
        <dbReference type="ChEBI" id="CHEBI:15378"/>
        <dbReference type="ChEBI" id="CHEBI:57783"/>
        <dbReference type="ChEBI" id="CHEBI:58349"/>
        <dbReference type="ChEBI" id="CHEBI:231623"/>
        <dbReference type="ChEBI" id="CHEBI:231637"/>
        <dbReference type="EC" id="1.3.1.94"/>
    </reaction>
    <physiologicalReaction direction="right-to-left" evidence="18 19">
        <dbReference type="Rhea" id="RHEA:80729"/>
    </physiologicalReaction>
</comment>
<evidence type="ECO:0000256" key="6">
    <source>
        <dbReference type="ARBA" id="ARBA00022824"/>
    </source>
</evidence>
<evidence type="ECO:0000256" key="19">
    <source>
        <dbReference type="RuleBase" id="RU367081"/>
    </source>
</evidence>
<dbReference type="GO" id="GO:0047751">
    <property type="term" value="F:3-oxo-5-alpha-steroid 4-dehydrogenase (NADP+) activity"/>
    <property type="evidence" value="ECO:0007669"/>
    <property type="project" value="UniProtKB-UniRule"/>
</dbReference>
<feature type="non-terminal residue" evidence="21">
    <location>
        <position position="1"/>
    </location>
</feature>
<evidence type="ECO:0000256" key="16">
    <source>
        <dbReference type="ARBA" id="ARBA00048765"/>
    </source>
</evidence>
<comment type="similarity">
    <text evidence="13 19">Belongs to the steroid 5-alpha reductase family. Polyprenal reductase subfamily.</text>
</comment>
<dbReference type="GO" id="GO:0102389">
    <property type="term" value="F:polyprenol reductase activity"/>
    <property type="evidence" value="ECO:0007669"/>
    <property type="project" value="UniProtKB-UniRule"/>
</dbReference>
<protein>
    <recommendedName>
        <fullName evidence="14 19">Polyprenal reductase</fullName>
        <ecNumber evidence="3 19">1.3.1.22</ecNumber>
        <ecNumber evidence="4 19">1.3.1.94</ecNumber>
    </recommendedName>
</protein>
<keyword evidence="8 19" id="KW-1133">Transmembrane helix</keyword>
<dbReference type="UniPathway" id="UPA00378"/>
<evidence type="ECO:0000256" key="14">
    <source>
        <dbReference type="ARBA" id="ARBA00047186"/>
    </source>
</evidence>
<evidence type="ECO:0000256" key="17">
    <source>
        <dbReference type="ARBA" id="ARBA00049397"/>
    </source>
</evidence>
<dbReference type="GO" id="GO:0016095">
    <property type="term" value="P:polyprenol catabolic process"/>
    <property type="evidence" value="ECO:0007669"/>
    <property type="project" value="UniProtKB-UniRule"/>
</dbReference>
<evidence type="ECO:0000256" key="10">
    <source>
        <dbReference type="ARBA" id="ARBA00023098"/>
    </source>
</evidence>
<keyword evidence="7 19" id="KW-0521">NADP</keyword>
<feature type="transmembrane region" description="Helical" evidence="19">
    <location>
        <begin position="120"/>
        <end position="138"/>
    </location>
</feature>
<evidence type="ECO:0000256" key="7">
    <source>
        <dbReference type="ARBA" id="ARBA00022857"/>
    </source>
</evidence>
<comment type="function">
    <text evidence="12">Plays a key role in early steps of protein N-linked glycosylation by being involved in the conversion of polyprenol into dolichol. Acts as a polyprenal reductase that mediates the reduction of polyprenal into dolichal in a NADP-dependent mechanism. Dolichols are required for the synthesis of dolichol-linked monosaccharides and the oligosaccharide precursor used for N-glycosylation. Also able to convert testosterone (T) into 5-alpha-dihydrotestosterone (DHT).</text>
</comment>
<dbReference type="GO" id="GO:0005789">
    <property type="term" value="C:endoplasmic reticulum membrane"/>
    <property type="evidence" value="ECO:0007669"/>
    <property type="project" value="UniProtKB-SubCell"/>
</dbReference>
<dbReference type="EC" id="1.3.1.22" evidence="3 19"/>
<keyword evidence="9 19" id="KW-0560">Oxidoreductase</keyword>
<comment type="pathway">
    <text evidence="2 19">Protein modification; protein glycosylation.</text>
</comment>
<evidence type="ECO:0000256" key="18">
    <source>
        <dbReference type="ARBA" id="ARBA00049427"/>
    </source>
</evidence>
<keyword evidence="5 19" id="KW-0812">Transmembrane</keyword>
<comment type="catalytic activity">
    <reaction evidence="15">
        <text>androst-4-ene-3,17-dione + NADPH + H(+) = 5alpha-androstan-3,17-dione + NADP(+)</text>
        <dbReference type="Rhea" id="RHEA:50816"/>
        <dbReference type="ChEBI" id="CHEBI:15378"/>
        <dbReference type="ChEBI" id="CHEBI:15994"/>
        <dbReference type="ChEBI" id="CHEBI:16422"/>
        <dbReference type="ChEBI" id="CHEBI:57783"/>
        <dbReference type="ChEBI" id="CHEBI:58349"/>
    </reaction>
    <physiologicalReaction direction="right-to-left" evidence="15">
        <dbReference type="Rhea" id="RHEA:50818"/>
    </physiologicalReaction>
</comment>
<feature type="transmembrane region" description="Helical" evidence="19">
    <location>
        <begin position="185"/>
        <end position="211"/>
    </location>
</feature>
<dbReference type="EC" id="1.3.1.94" evidence="4 19"/>
<accession>A0A7K8MVC1</accession>
<evidence type="ECO:0000256" key="9">
    <source>
        <dbReference type="ARBA" id="ARBA00023002"/>
    </source>
</evidence>
<feature type="transmembrane region" description="Helical" evidence="19">
    <location>
        <begin position="6"/>
        <end position="31"/>
    </location>
</feature>
<dbReference type="PROSITE" id="PS50244">
    <property type="entry name" value="S5A_REDUCTASE"/>
    <property type="match status" value="1"/>
</dbReference>
<feature type="domain" description="3-oxo-5-alpha-steroid 4-dehydrogenase C-terminal" evidence="20">
    <location>
        <begin position="126"/>
        <end position="243"/>
    </location>
</feature>
<name>A0A7K8MVC1_CASCA</name>
<reference evidence="21 22" key="1">
    <citation type="submission" date="2019-09" db="EMBL/GenBank/DDBJ databases">
        <title>Bird 10,000 Genomes (B10K) Project - Family phase.</title>
        <authorList>
            <person name="Zhang G."/>
        </authorList>
    </citation>
    <scope>NUCLEOTIDE SEQUENCE [LARGE SCALE GENOMIC DNA]</scope>
    <source>
        <strain evidence="21">B10K-LSUMZ-50683</strain>
        <tissue evidence="21">Muscle</tissue>
    </source>
</reference>
<evidence type="ECO:0000313" key="21">
    <source>
        <dbReference type="EMBL" id="NXE44906.1"/>
    </source>
</evidence>
<dbReference type="InterPro" id="IPR039698">
    <property type="entry name" value="Dfg10/SRD5A3"/>
</dbReference>
<dbReference type="FunFam" id="1.20.120.1630:FF:000021">
    <property type="entry name" value="Polyprenol reductase 1"/>
    <property type="match status" value="1"/>
</dbReference>
<evidence type="ECO:0000256" key="5">
    <source>
        <dbReference type="ARBA" id="ARBA00022692"/>
    </source>
</evidence>
<evidence type="ECO:0000256" key="15">
    <source>
        <dbReference type="ARBA" id="ARBA00048095"/>
    </source>
</evidence>
<evidence type="ECO:0000256" key="8">
    <source>
        <dbReference type="ARBA" id="ARBA00022989"/>
    </source>
</evidence>
<feature type="transmembrane region" description="Helical" evidence="19">
    <location>
        <begin position="52"/>
        <end position="69"/>
    </location>
</feature>
<evidence type="ECO:0000256" key="12">
    <source>
        <dbReference type="ARBA" id="ARBA00045898"/>
    </source>
</evidence>
<feature type="transmembrane region" description="Helical" evidence="19">
    <location>
        <begin position="89"/>
        <end position="108"/>
    </location>
</feature>
<keyword evidence="10" id="KW-0443">Lipid metabolism</keyword>
<organism evidence="21 22">
    <name type="scientific">Casuarius casuarius</name>
    <name type="common">Southern cassowary</name>
    <name type="synonym">Struthio casuarius</name>
    <dbReference type="NCBI Taxonomy" id="8787"/>
    <lineage>
        <taxon>Eukaryota</taxon>
        <taxon>Metazoa</taxon>
        <taxon>Chordata</taxon>
        <taxon>Craniata</taxon>
        <taxon>Vertebrata</taxon>
        <taxon>Euteleostomi</taxon>
        <taxon>Archelosauria</taxon>
        <taxon>Archosauria</taxon>
        <taxon>Dinosauria</taxon>
        <taxon>Saurischia</taxon>
        <taxon>Theropoda</taxon>
        <taxon>Coelurosauria</taxon>
        <taxon>Aves</taxon>
        <taxon>Palaeognathae</taxon>
        <taxon>Casuariiformes</taxon>
        <taxon>Casuariidae</taxon>
        <taxon>Casuarius</taxon>
    </lineage>
</organism>
<evidence type="ECO:0000256" key="13">
    <source>
        <dbReference type="ARBA" id="ARBA00046320"/>
    </source>
</evidence>
<evidence type="ECO:0000313" key="22">
    <source>
        <dbReference type="Proteomes" id="UP000524187"/>
    </source>
</evidence>
<dbReference type="EMBL" id="VWPT01000002">
    <property type="protein sequence ID" value="NXE44906.1"/>
    <property type="molecule type" value="Genomic_DNA"/>
</dbReference>
<dbReference type="PANTHER" id="PTHR14624">
    <property type="entry name" value="DFG10 PROTEIN"/>
    <property type="match status" value="1"/>
</dbReference>
<evidence type="ECO:0000256" key="2">
    <source>
        <dbReference type="ARBA" id="ARBA00004922"/>
    </source>
</evidence>
<dbReference type="Pfam" id="PF02544">
    <property type="entry name" value="Steroid_dh"/>
    <property type="match status" value="1"/>
</dbReference>
<comment type="caution">
    <text evidence="21">The sequence shown here is derived from an EMBL/GenBank/DDBJ whole genome shotgun (WGS) entry which is preliminary data.</text>
</comment>
<keyword evidence="11 19" id="KW-0472">Membrane</keyword>
<dbReference type="InterPro" id="IPR001104">
    <property type="entry name" value="3-oxo-5_a-steroid_4-DH_C"/>
</dbReference>
<gene>
    <name evidence="21" type="primary">Srd5a3</name>
    <name evidence="21" type="ORF">CASCAS_R00273</name>
</gene>
<comment type="catalytic activity">
    <reaction evidence="16">
        <text>a 3-oxo-5alpha-steroid + NADP(+) = a 3-oxo-Delta(4)-steroid + NADPH + H(+)</text>
        <dbReference type="Rhea" id="RHEA:54384"/>
        <dbReference type="ChEBI" id="CHEBI:13601"/>
        <dbReference type="ChEBI" id="CHEBI:15378"/>
        <dbReference type="ChEBI" id="CHEBI:47909"/>
        <dbReference type="ChEBI" id="CHEBI:57783"/>
        <dbReference type="ChEBI" id="CHEBI:58349"/>
        <dbReference type="EC" id="1.3.1.22"/>
    </reaction>
    <physiologicalReaction direction="right-to-left" evidence="16">
        <dbReference type="Rhea" id="RHEA:54386"/>
    </physiologicalReaction>
</comment>
<evidence type="ECO:0000256" key="3">
    <source>
        <dbReference type="ARBA" id="ARBA00012049"/>
    </source>
</evidence>